<dbReference type="InterPro" id="IPR055288">
    <property type="entry name" value="NALCN_aux_factor_1/2"/>
</dbReference>
<evidence type="ECO:0000256" key="4">
    <source>
        <dbReference type="ARBA" id="ARBA00023136"/>
    </source>
</evidence>
<evidence type="ECO:0000256" key="1">
    <source>
        <dbReference type="ARBA" id="ARBA00004141"/>
    </source>
</evidence>
<evidence type="ECO:0000256" key="6">
    <source>
        <dbReference type="ARBA" id="ARBA00029445"/>
    </source>
</evidence>
<proteinExistence type="inferred from homology"/>
<dbReference type="PANTHER" id="PTHR15819:SF11">
    <property type="entry name" value="MID1, ISOFORM A"/>
    <property type="match status" value="1"/>
</dbReference>
<dbReference type="GeneID" id="111086001"/>
<evidence type="ECO:0000256" key="2">
    <source>
        <dbReference type="ARBA" id="ARBA00022692"/>
    </source>
</evidence>
<reference evidence="9" key="1">
    <citation type="submission" date="2025-08" db="UniProtKB">
        <authorList>
            <consortium name="RefSeq"/>
        </authorList>
    </citation>
    <scope>IDENTIFICATION</scope>
    <source>
        <tissue evidence="9">Muscle</tissue>
    </source>
</reference>
<gene>
    <name evidence="9" type="primary">LOC111086001</name>
</gene>
<dbReference type="Proteomes" id="UP000694941">
    <property type="component" value="Unplaced"/>
</dbReference>
<keyword evidence="2 7" id="KW-0812">Transmembrane</keyword>
<keyword evidence="8" id="KW-1185">Reference proteome</keyword>
<name>A0ABM1SGX4_LIMPO</name>
<evidence type="ECO:0000313" key="8">
    <source>
        <dbReference type="Proteomes" id="UP000694941"/>
    </source>
</evidence>
<evidence type="ECO:0000313" key="9">
    <source>
        <dbReference type="RefSeq" id="XP_022242879.1"/>
    </source>
</evidence>
<evidence type="ECO:0000256" key="7">
    <source>
        <dbReference type="SAM" id="Phobius"/>
    </source>
</evidence>
<keyword evidence="5" id="KW-0325">Glycoprotein</keyword>
<sequence>MTLVADDGSRTPSLEKPYRKVLERWRPCLASLLFFIIVLVDNFVASLSVKVSSVVSLHFRNPWIPEHFLEDRNFNSKVSPTCPVLQGPRQPQCLSLEKDLCALSSSREREERLLHLYPCFCSHYPLTAVLGPQGRTQVITGSSDECLAALTSVADLDHLARQIMCEFESVLGRYNCEGRYSVLFSSPACENVYRQWVCAMILPFFIHDRHVKPCQTVCHKVEQQCPYFHPRIKEQYAGEPVFKCIDPNIPDIPSITPNSAFGLPGSCYRLCHVSPHLEPGPCNLTFSWDNSTETTQASLPTNSTYLFTTSSSRAVIKAANQHLVAGLSIVVGGLWRHLVARHCTRRNTRWTWPTNLRGVCKESTKQRCS</sequence>
<accession>A0ABM1SGX4</accession>
<keyword evidence="4 7" id="KW-0472">Membrane</keyword>
<dbReference type="RefSeq" id="XP_022242879.1">
    <property type="nucleotide sequence ID" value="XM_022387171.1"/>
</dbReference>
<comment type="similarity">
    <text evidence="6">Belongs to the NALF family.</text>
</comment>
<dbReference type="Gene3D" id="1.10.2000.10">
    <property type="entry name" value="Frizzled cysteine-rich domain"/>
    <property type="match status" value="1"/>
</dbReference>
<dbReference type="PANTHER" id="PTHR15819">
    <property type="entry name" value="TRANSMEMBRANE PROTEIN FAM155"/>
    <property type="match status" value="1"/>
</dbReference>
<evidence type="ECO:0000256" key="3">
    <source>
        <dbReference type="ARBA" id="ARBA00022989"/>
    </source>
</evidence>
<feature type="transmembrane region" description="Helical" evidence="7">
    <location>
        <begin position="28"/>
        <end position="49"/>
    </location>
</feature>
<evidence type="ECO:0000256" key="5">
    <source>
        <dbReference type="ARBA" id="ARBA00023180"/>
    </source>
</evidence>
<protein>
    <submittedName>
        <fullName evidence="9">Transmembrane protein FAM155A-like</fullName>
    </submittedName>
</protein>
<dbReference type="InterPro" id="IPR036790">
    <property type="entry name" value="Frizzled_dom_sf"/>
</dbReference>
<keyword evidence="3 7" id="KW-1133">Transmembrane helix</keyword>
<organism evidence="8 9">
    <name type="scientific">Limulus polyphemus</name>
    <name type="common">Atlantic horseshoe crab</name>
    <dbReference type="NCBI Taxonomy" id="6850"/>
    <lineage>
        <taxon>Eukaryota</taxon>
        <taxon>Metazoa</taxon>
        <taxon>Ecdysozoa</taxon>
        <taxon>Arthropoda</taxon>
        <taxon>Chelicerata</taxon>
        <taxon>Merostomata</taxon>
        <taxon>Xiphosura</taxon>
        <taxon>Limulidae</taxon>
        <taxon>Limulus</taxon>
    </lineage>
</organism>
<comment type="subcellular location">
    <subcellularLocation>
        <location evidence="1">Membrane</location>
        <topology evidence="1">Multi-pass membrane protein</topology>
    </subcellularLocation>
</comment>